<dbReference type="Proteomes" id="UP000215224">
    <property type="component" value="Chromosome"/>
</dbReference>
<dbReference type="STRING" id="1314751.GCA_001591425_02117"/>
<dbReference type="KEGG" id="bcoh:BC6307_24470"/>
<feature type="transmembrane region" description="Helical" evidence="6">
    <location>
        <begin position="104"/>
        <end position="125"/>
    </location>
</feature>
<dbReference type="AlphaFoldDB" id="A0A223KYE2"/>
<dbReference type="GO" id="GO:0005886">
    <property type="term" value="C:plasma membrane"/>
    <property type="evidence" value="ECO:0007669"/>
    <property type="project" value="UniProtKB-SubCell"/>
</dbReference>
<evidence type="ECO:0000256" key="4">
    <source>
        <dbReference type="ARBA" id="ARBA00022989"/>
    </source>
</evidence>
<evidence type="ECO:0000256" key="6">
    <source>
        <dbReference type="SAM" id="Phobius"/>
    </source>
</evidence>
<evidence type="ECO:0000259" key="7">
    <source>
        <dbReference type="Pfam" id="PF00482"/>
    </source>
</evidence>
<keyword evidence="2" id="KW-1003">Cell membrane</keyword>
<dbReference type="InterPro" id="IPR042094">
    <property type="entry name" value="T2SS_GspF_sf"/>
</dbReference>
<dbReference type="Pfam" id="PF00482">
    <property type="entry name" value="T2SSF"/>
    <property type="match status" value="1"/>
</dbReference>
<proteinExistence type="predicted"/>
<organism evidence="8 9">
    <name type="scientific">Sutcliffiella cohnii</name>
    <dbReference type="NCBI Taxonomy" id="33932"/>
    <lineage>
        <taxon>Bacteria</taxon>
        <taxon>Bacillati</taxon>
        <taxon>Bacillota</taxon>
        <taxon>Bacilli</taxon>
        <taxon>Bacillales</taxon>
        <taxon>Bacillaceae</taxon>
        <taxon>Sutcliffiella</taxon>
    </lineage>
</organism>
<evidence type="ECO:0000313" key="8">
    <source>
        <dbReference type="EMBL" id="AST94475.1"/>
    </source>
</evidence>
<dbReference type="PANTHER" id="PTHR35007">
    <property type="entry name" value="INTEGRAL MEMBRANE PROTEIN-RELATED"/>
    <property type="match status" value="1"/>
</dbReference>
<dbReference type="Gene3D" id="1.20.81.30">
    <property type="entry name" value="Type II secretion system (T2SS), domain F"/>
    <property type="match status" value="1"/>
</dbReference>
<name>A0A223KYE2_9BACI</name>
<feature type="transmembrane region" description="Helical" evidence="6">
    <location>
        <begin position="76"/>
        <end position="98"/>
    </location>
</feature>
<gene>
    <name evidence="8" type="ORF">BC6307_24470</name>
</gene>
<evidence type="ECO:0000256" key="1">
    <source>
        <dbReference type="ARBA" id="ARBA00004651"/>
    </source>
</evidence>
<evidence type="ECO:0000256" key="2">
    <source>
        <dbReference type="ARBA" id="ARBA00022475"/>
    </source>
</evidence>
<evidence type="ECO:0000256" key="5">
    <source>
        <dbReference type="ARBA" id="ARBA00023136"/>
    </source>
</evidence>
<dbReference type="EMBL" id="CP018866">
    <property type="protein sequence ID" value="AST94475.1"/>
    <property type="molecule type" value="Genomic_DNA"/>
</dbReference>
<keyword evidence="3 6" id="KW-0812">Transmembrane</keyword>
<feature type="transmembrane region" description="Helical" evidence="6">
    <location>
        <begin position="250"/>
        <end position="270"/>
    </location>
</feature>
<dbReference type="InterPro" id="IPR018076">
    <property type="entry name" value="T2SS_GspF_dom"/>
</dbReference>
<evidence type="ECO:0000256" key="3">
    <source>
        <dbReference type="ARBA" id="ARBA00022692"/>
    </source>
</evidence>
<comment type="subcellular location">
    <subcellularLocation>
        <location evidence="1">Cell membrane</location>
        <topology evidence="1">Multi-pass membrane protein</topology>
    </subcellularLocation>
</comment>
<feature type="transmembrane region" description="Helical" evidence="6">
    <location>
        <begin position="276"/>
        <end position="300"/>
    </location>
</feature>
<dbReference type="PANTHER" id="PTHR35007:SF1">
    <property type="entry name" value="PILUS ASSEMBLY PROTEIN"/>
    <property type="match status" value="1"/>
</dbReference>
<keyword evidence="5 6" id="KW-0472">Membrane</keyword>
<sequence length="308" mass="34903">MWEAALFGLSVLLFIWGAYLFLGYRKEKKEVKKKYTEWFQEEGTRSSFISALGDRFDQTETGTQLRDKLLRSNVSLLPSEFMAILLLIGFASGIFMYSVFSLGFLVSLAVSSIIVTGSYWMFFTVRKNKYVDRMSDQLSDVCRLMANSTRAGLTVNQAIEVVASETPNPAGNEFKKMAQNLRLGVDMERALIQLERNVPTKEFKLFIATILIQRKSGGNLSAVLDEMSKTLDERKIIRQTIKTMTAEQRFVSYILPALPILMILMMNMVMEGFIEPLFTIPGAILFVLFAIGMLIAFLLVRSVTNIRV</sequence>
<evidence type="ECO:0000313" key="9">
    <source>
        <dbReference type="Proteomes" id="UP000215224"/>
    </source>
</evidence>
<keyword evidence="4 6" id="KW-1133">Transmembrane helix</keyword>
<feature type="transmembrane region" description="Helical" evidence="6">
    <location>
        <begin position="6"/>
        <end position="24"/>
    </location>
</feature>
<reference evidence="8 9" key="1">
    <citation type="submission" date="2016-12" db="EMBL/GenBank/DDBJ databases">
        <title>The whole genome sequencing and assembly of Bacillus cohnii DSM 6307T strain.</title>
        <authorList>
            <person name="Lee Y.-J."/>
            <person name="Yi H."/>
            <person name="Bahn Y.-S."/>
            <person name="Kim J.F."/>
            <person name="Lee D.-W."/>
        </authorList>
    </citation>
    <scope>NUCLEOTIDE SEQUENCE [LARGE SCALE GENOMIC DNA]</scope>
    <source>
        <strain evidence="8 9">DSM 6307</strain>
    </source>
</reference>
<feature type="domain" description="Type II secretion system protein GspF" evidence="7">
    <location>
        <begin position="142"/>
        <end position="266"/>
    </location>
</feature>
<keyword evidence="9" id="KW-1185">Reference proteome</keyword>
<accession>A0A223KYE2</accession>
<protein>
    <recommendedName>
        <fullName evidence="7">Type II secretion system protein GspF domain-containing protein</fullName>
    </recommendedName>
</protein>